<comment type="caution">
    <text evidence="3">The sequence shown here is derived from an EMBL/GenBank/DDBJ whole genome shotgun (WGS) entry which is preliminary data.</text>
</comment>
<dbReference type="PANTHER" id="PTHR37741">
    <property type="entry name" value="TRANSMEMBRANE PROTEIN"/>
    <property type="match status" value="1"/>
</dbReference>
<evidence type="ECO:0000313" key="3">
    <source>
        <dbReference type="EMBL" id="TXG73387.1"/>
    </source>
</evidence>
<feature type="transmembrane region" description="Helical" evidence="2">
    <location>
        <begin position="74"/>
        <end position="93"/>
    </location>
</feature>
<dbReference type="Proteomes" id="UP000323000">
    <property type="component" value="Chromosome 1"/>
</dbReference>
<evidence type="ECO:0000256" key="2">
    <source>
        <dbReference type="SAM" id="Phobius"/>
    </source>
</evidence>
<keyword evidence="2" id="KW-1133">Transmembrane helix</keyword>
<reference evidence="4" key="1">
    <citation type="journal article" date="2019" name="Gigascience">
        <title>De novo genome assembly of the endangered Acer yangbiense, a plant species with extremely small populations endemic to Yunnan Province, China.</title>
        <authorList>
            <person name="Yang J."/>
            <person name="Wariss H.M."/>
            <person name="Tao L."/>
            <person name="Zhang R."/>
            <person name="Yun Q."/>
            <person name="Hollingsworth P."/>
            <person name="Dao Z."/>
            <person name="Luo G."/>
            <person name="Guo H."/>
            <person name="Ma Y."/>
            <person name="Sun W."/>
        </authorList>
    </citation>
    <scope>NUCLEOTIDE SEQUENCE [LARGE SCALE GENOMIC DNA]</scope>
    <source>
        <strain evidence="4">cv. Malutang</strain>
    </source>
</reference>
<dbReference type="OrthoDB" id="1933396at2759"/>
<dbReference type="PANTHER" id="PTHR37741:SF1">
    <property type="entry name" value="TRANSMEMBRANE PROTEIN"/>
    <property type="match status" value="1"/>
</dbReference>
<protein>
    <recommendedName>
        <fullName evidence="5">Transmembrane protein</fullName>
    </recommendedName>
</protein>
<feature type="region of interest" description="Disordered" evidence="1">
    <location>
        <begin position="1"/>
        <end position="49"/>
    </location>
</feature>
<sequence>MSSLEGADALNGSTGETFPAADIAEELNPGMNKNFEVDPTSSDISTSLQIKKQLEETKNKKKREEKDATQKLKSAIIVSAVVAAVAGAVFALTKKLRENK</sequence>
<evidence type="ECO:0008006" key="5">
    <source>
        <dbReference type="Google" id="ProtNLM"/>
    </source>
</evidence>
<evidence type="ECO:0000256" key="1">
    <source>
        <dbReference type="SAM" id="MobiDB-lite"/>
    </source>
</evidence>
<keyword evidence="2" id="KW-0472">Membrane</keyword>
<keyword evidence="2" id="KW-0812">Transmembrane</keyword>
<evidence type="ECO:0000313" key="4">
    <source>
        <dbReference type="Proteomes" id="UP000323000"/>
    </source>
</evidence>
<accession>A0A5C7IVQ6</accession>
<gene>
    <name evidence="3" type="ORF">EZV62_001966</name>
</gene>
<name>A0A5C7IVQ6_9ROSI</name>
<dbReference type="AlphaFoldDB" id="A0A5C7IVQ6"/>
<dbReference type="EMBL" id="VAHF01000001">
    <property type="protein sequence ID" value="TXG73387.1"/>
    <property type="molecule type" value="Genomic_DNA"/>
</dbReference>
<organism evidence="3 4">
    <name type="scientific">Acer yangbiense</name>
    <dbReference type="NCBI Taxonomy" id="1000413"/>
    <lineage>
        <taxon>Eukaryota</taxon>
        <taxon>Viridiplantae</taxon>
        <taxon>Streptophyta</taxon>
        <taxon>Embryophyta</taxon>
        <taxon>Tracheophyta</taxon>
        <taxon>Spermatophyta</taxon>
        <taxon>Magnoliopsida</taxon>
        <taxon>eudicotyledons</taxon>
        <taxon>Gunneridae</taxon>
        <taxon>Pentapetalae</taxon>
        <taxon>rosids</taxon>
        <taxon>malvids</taxon>
        <taxon>Sapindales</taxon>
        <taxon>Sapindaceae</taxon>
        <taxon>Hippocastanoideae</taxon>
        <taxon>Acereae</taxon>
        <taxon>Acer</taxon>
    </lineage>
</organism>
<keyword evidence="4" id="KW-1185">Reference proteome</keyword>
<proteinExistence type="predicted"/>
<feature type="compositionally biased region" description="Polar residues" evidence="1">
    <location>
        <begin position="39"/>
        <end position="49"/>
    </location>
</feature>